<dbReference type="Proteomes" id="UP001153620">
    <property type="component" value="Chromosome 1"/>
</dbReference>
<dbReference type="PRINTS" id="PR00847">
    <property type="entry name" value="HYALURONDASE"/>
</dbReference>
<dbReference type="InterPro" id="IPR013785">
    <property type="entry name" value="Aldolase_TIM"/>
</dbReference>
<reference evidence="10" key="1">
    <citation type="submission" date="2022-01" db="EMBL/GenBank/DDBJ databases">
        <authorList>
            <person name="King R."/>
        </authorList>
    </citation>
    <scope>NUCLEOTIDE SEQUENCE</scope>
</reference>
<dbReference type="GO" id="GO:0030214">
    <property type="term" value="P:hyaluronan catabolic process"/>
    <property type="evidence" value="ECO:0007669"/>
    <property type="project" value="TreeGrafter"/>
</dbReference>
<dbReference type="PIRSF" id="PIRSF038193">
    <property type="entry name" value="Hyaluronidase"/>
    <property type="match status" value="1"/>
</dbReference>
<dbReference type="EMBL" id="OU895877">
    <property type="protein sequence ID" value="CAG9797054.1"/>
    <property type="molecule type" value="Genomic_DNA"/>
</dbReference>
<feature type="signal peptide" evidence="9">
    <location>
        <begin position="1"/>
        <end position="22"/>
    </location>
</feature>
<organism evidence="10 11">
    <name type="scientific">Chironomus riparius</name>
    <dbReference type="NCBI Taxonomy" id="315576"/>
    <lineage>
        <taxon>Eukaryota</taxon>
        <taxon>Metazoa</taxon>
        <taxon>Ecdysozoa</taxon>
        <taxon>Arthropoda</taxon>
        <taxon>Hexapoda</taxon>
        <taxon>Insecta</taxon>
        <taxon>Pterygota</taxon>
        <taxon>Neoptera</taxon>
        <taxon>Endopterygota</taxon>
        <taxon>Diptera</taxon>
        <taxon>Nematocera</taxon>
        <taxon>Chironomoidea</taxon>
        <taxon>Chironomidae</taxon>
        <taxon>Chironominae</taxon>
        <taxon>Chironomus</taxon>
    </lineage>
</organism>
<dbReference type="SUPFAM" id="SSF51445">
    <property type="entry name" value="(Trans)glycosidases"/>
    <property type="match status" value="1"/>
</dbReference>
<dbReference type="InterPro" id="IPR017853">
    <property type="entry name" value="GH"/>
</dbReference>
<reference evidence="10" key="2">
    <citation type="submission" date="2022-10" db="EMBL/GenBank/DDBJ databases">
        <authorList>
            <consortium name="ENA_rothamsted_submissions"/>
            <consortium name="culmorum"/>
            <person name="King R."/>
        </authorList>
    </citation>
    <scope>NUCLEOTIDE SEQUENCE</scope>
</reference>
<proteinExistence type="inferred from homology"/>
<feature type="chain" id="PRO_5040358997" description="Hyaluronidase" evidence="9">
    <location>
        <begin position="23"/>
        <end position="344"/>
    </location>
</feature>
<sequence>MRISLIGSNLLFLLAKLAIVSSMEVYWNIPSFMCRKHNILFNNTVTSFGIKQNDYDNFQGDIISIMYDPGMFPALGNNLERRNGGIPQEGDIVRHLQEYKIAVDDLIPDVNNRGLAIIDFESWRPIFRQNFGSLTPYKDLSLQIERERHPFWTKSRQQQEAQNRFEAAGRRYVEETIILSKKLRPNALWGYYAFPYCFNKESSECPKQVRDENDRMNWMFRFSDLILPSVYLAEQKMSSAERQRMVKARIQEAMRFAKMYNKKTYVYIRYVYIDTKNFLSETDLIMVFQIAKNLKTNGIILWGSSKDLSSRKLCEKLQTYMDTTMGPIAQSFSSMRVHVNFVGF</sequence>
<dbReference type="GO" id="GO:0006952">
    <property type="term" value="P:defense response"/>
    <property type="evidence" value="ECO:0007669"/>
    <property type="project" value="InterPro"/>
</dbReference>
<keyword evidence="3 7" id="KW-1015">Disulfide bond</keyword>
<feature type="disulfide bond" evidence="7">
    <location>
        <begin position="34"/>
        <end position="314"/>
    </location>
</feature>
<evidence type="ECO:0000256" key="4">
    <source>
        <dbReference type="ARBA" id="ARBA00023180"/>
    </source>
</evidence>
<dbReference type="Pfam" id="PF01630">
    <property type="entry name" value="Glyco_hydro_56"/>
    <property type="match status" value="1"/>
</dbReference>
<dbReference type="OrthoDB" id="5796153at2759"/>
<feature type="active site" description="Proton donor" evidence="6">
    <location>
        <position position="121"/>
    </location>
</feature>
<evidence type="ECO:0000256" key="1">
    <source>
        <dbReference type="ARBA" id="ARBA00008871"/>
    </source>
</evidence>
<comment type="similarity">
    <text evidence="1 5 8">Belongs to the glycosyl hydrolase 56 family.</text>
</comment>
<dbReference type="GO" id="GO:0004415">
    <property type="term" value="F:hyalurononglucosaminidase activity"/>
    <property type="evidence" value="ECO:0007669"/>
    <property type="project" value="UniProtKB-UniRule"/>
</dbReference>
<keyword evidence="2 9" id="KW-0732">Signal</keyword>
<evidence type="ECO:0000256" key="8">
    <source>
        <dbReference type="RuleBase" id="RU610713"/>
    </source>
</evidence>
<evidence type="ECO:0000256" key="3">
    <source>
        <dbReference type="ARBA" id="ARBA00023157"/>
    </source>
</evidence>
<feature type="disulfide bond" evidence="7">
    <location>
        <begin position="197"/>
        <end position="205"/>
    </location>
</feature>
<evidence type="ECO:0000256" key="2">
    <source>
        <dbReference type="ARBA" id="ARBA00022729"/>
    </source>
</evidence>
<dbReference type="PRINTS" id="PR00846">
    <property type="entry name" value="GLHYDRLASE56"/>
</dbReference>
<keyword evidence="8" id="KW-0326">Glycosidase</keyword>
<evidence type="ECO:0000313" key="10">
    <source>
        <dbReference type="EMBL" id="CAG9797054.1"/>
    </source>
</evidence>
<accession>A0A9N9WKN2</accession>
<name>A0A9N9WKN2_9DIPT</name>
<comment type="catalytic activity">
    <reaction evidence="8">
        <text>Random hydrolysis of (1-&gt;4)-linkages between N-acetyl-beta-D-glucosamine and D-glucuronate residues in hyaluronate.</text>
        <dbReference type="EC" id="3.2.1.35"/>
    </reaction>
</comment>
<dbReference type="InterPro" id="IPR018155">
    <property type="entry name" value="Hyaluronidase"/>
</dbReference>
<keyword evidence="8" id="KW-0378">Hydrolase</keyword>
<evidence type="ECO:0000256" key="5">
    <source>
        <dbReference type="PIRNR" id="PIRNR038193"/>
    </source>
</evidence>
<keyword evidence="11" id="KW-1185">Reference proteome</keyword>
<dbReference type="GO" id="GO:0005975">
    <property type="term" value="P:carbohydrate metabolic process"/>
    <property type="evidence" value="ECO:0007669"/>
    <property type="project" value="UniProtKB-UniRule"/>
</dbReference>
<dbReference type="InterPro" id="IPR001329">
    <property type="entry name" value="Venom_Hyaluronidase"/>
</dbReference>
<dbReference type="PANTHER" id="PTHR11769:SF35">
    <property type="entry name" value="HYALURONIDASE"/>
    <property type="match status" value="1"/>
</dbReference>
<evidence type="ECO:0000256" key="6">
    <source>
        <dbReference type="PIRSR" id="PIRSR038193-1"/>
    </source>
</evidence>
<dbReference type="AlphaFoldDB" id="A0A9N9WKN2"/>
<evidence type="ECO:0000313" key="11">
    <source>
        <dbReference type="Proteomes" id="UP001153620"/>
    </source>
</evidence>
<dbReference type="EC" id="3.2.1.35" evidence="8"/>
<dbReference type="Gene3D" id="3.20.20.70">
    <property type="entry name" value="Aldolase class I"/>
    <property type="match status" value="1"/>
</dbReference>
<keyword evidence="4" id="KW-0325">Glycoprotein</keyword>
<gene>
    <name evidence="10" type="ORF">CHIRRI_LOCUS55</name>
</gene>
<evidence type="ECO:0000256" key="9">
    <source>
        <dbReference type="SAM" id="SignalP"/>
    </source>
</evidence>
<evidence type="ECO:0000256" key="7">
    <source>
        <dbReference type="PIRSR" id="PIRSR038193-3"/>
    </source>
</evidence>
<protein>
    <recommendedName>
        <fullName evidence="8">Hyaluronidase</fullName>
        <ecNumber evidence="8">3.2.1.35</ecNumber>
    </recommendedName>
</protein>
<dbReference type="PANTHER" id="PTHR11769">
    <property type="entry name" value="HYALURONIDASE"/>
    <property type="match status" value="1"/>
</dbReference>